<dbReference type="CDD" id="cd05289">
    <property type="entry name" value="MDR_like_2"/>
    <property type="match status" value="1"/>
</dbReference>
<dbReference type="STRING" id="4795.A0A225WF13"/>
<protein>
    <recommendedName>
        <fullName evidence="1">Enoyl reductase (ER) domain-containing protein</fullName>
    </recommendedName>
</protein>
<dbReference type="InterPro" id="IPR013154">
    <property type="entry name" value="ADH-like_N"/>
</dbReference>
<dbReference type="InterPro" id="IPR020843">
    <property type="entry name" value="ER"/>
</dbReference>
<comment type="caution">
    <text evidence="2">The sequence shown here is derived from an EMBL/GenBank/DDBJ whole genome shotgun (WGS) entry which is preliminary data.</text>
</comment>
<dbReference type="SMART" id="SM00829">
    <property type="entry name" value="PKS_ER"/>
    <property type="match status" value="1"/>
</dbReference>
<dbReference type="InterPro" id="IPR036291">
    <property type="entry name" value="NAD(P)-bd_dom_sf"/>
</dbReference>
<reference evidence="3" key="1">
    <citation type="submission" date="2017-03" db="EMBL/GenBank/DDBJ databases">
        <title>Phytopthora megakarya and P. palmivora, two closely related causual agents of cacao black pod achieved similar genome size and gene model numbers by different mechanisms.</title>
        <authorList>
            <person name="Ali S."/>
            <person name="Shao J."/>
            <person name="Larry D.J."/>
            <person name="Kronmiller B."/>
            <person name="Shen D."/>
            <person name="Strem M.D."/>
            <person name="Melnick R.L."/>
            <person name="Guiltinan M.J."/>
            <person name="Tyler B.M."/>
            <person name="Meinhardt L.W."/>
            <person name="Bailey B.A."/>
        </authorList>
    </citation>
    <scope>NUCLEOTIDE SEQUENCE [LARGE SCALE GENOMIC DNA]</scope>
    <source>
        <strain evidence="3">zdho120</strain>
    </source>
</reference>
<dbReference type="PANTHER" id="PTHR11695:SF294">
    <property type="entry name" value="RETICULON-4-INTERACTING PROTEIN 1, MITOCHONDRIAL"/>
    <property type="match status" value="1"/>
</dbReference>
<dbReference type="SUPFAM" id="SSF51735">
    <property type="entry name" value="NAD(P)-binding Rossmann-fold domains"/>
    <property type="match status" value="1"/>
</dbReference>
<name>A0A225WF13_9STRA</name>
<dbReference type="Pfam" id="PF08240">
    <property type="entry name" value="ADH_N"/>
    <property type="match status" value="1"/>
</dbReference>
<proteinExistence type="predicted"/>
<dbReference type="Gene3D" id="3.40.50.720">
    <property type="entry name" value="NAD(P)-binding Rossmann-like Domain"/>
    <property type="match status" value="1"/>
</dbReference>
<keyword evidence="3" id="KW-1185">Reference proteome</keyword>
<dbReference type="Proteomes" id="UP000198211">
    <property type="component" value="Unassembled WGS sequence"/>
</dbReference>
<dbReference type="InterPro" id="IPR011032">
    <property type="entry name" value="GroES-like_sf"/>
</dbReference>
<evidence type="ECO:0000313" key="2">
    <source>
        <dbReference type="EMBL" id="OWZ16316.1"/>
    </source>
</evidence>
<dbReference type="AlphaFoldDB" id="A0A225WF13"/>
<dbReference type="EMBL" id="NBNE01000954">
    <property type="protein sequence ID" value="OWZ16316.1"/>
    <property type="molecule type" value="Genomic_DNA"/>
</dbReference>
<dbReference type="InterPro" id="IPR050700">
    <property type="entry name" value="YIM1/Zinc_Alcohol_DH_Fams"/>
</dbReference>
<dbReference type="Pfam" id="PF13602">
    <property type="entry name" value="ADH_zinc_N_2"/>
    <property type="match status" value="1"/>
</dbReference>
<sequence length="312" mass="33952">MEKTLTIHSGIQQAPLGSKQVRIEMHSASVNPVDYMILEFAGEAFLKRSPSVEKPFTIGMDGAGQVVGIGSEVTSLKVGDAVYTMLPFTDFGSLSEYVVVDEDFVAKMPTNLTFDEAASVPLVAQTAYQGLFEHIKLQKGETILIFGGSSSVGMYAVQFAHAIGARVITTASVEKADFVKSLGASQVIDYKTEKWQDVLTAHSIDAIYNCGMENAAWNEGAQVVLKKTTGRFVTILPMVQPVKESEFGAKLVGHVHVVPSAKTLRKVTEYVEGGHVKPIVDSVYLFENALDAYTKLKSRHAFGKLVVKMLQR</sequence>
<accession>A0A225WF13</accession>
<dbReference type="OrthoDB" id="91762at2759"/>
<dbReference type="GO" id="GO:0016491">
    <property type="term" value="F:oxidoreductase activity"/>
    <property type="evidence" value="ECO:0007669"/>
    <property type="project" value="InterPro"/>
</dbReference>
<feature type="domain" description="Enoyl reductase (ER)" evidence="1">
    <location>
        <begin position="3"/>
        <end position="307"/>
    </location>
</feature>
<dbReference type="PANTHER" id="PTHR11695">
    <property type="entry name" value="ALCOHOL DEHYDROGENASE RELATED"/>
    <property type="match status" value="1"/>
</dbReference>
<dbReference type="Gene3D" id="3.90.180.10">
    <property type="entry name" value="Medium-chain alcohol dehydrogenases, catalytic domain"/>
    <property type="match status" value="1"/>
</dbReference>
<gene>
    <name evidence="2" type="ORF">PHMEG_0009912</name>
</gene>
<organism evidence="2 3">
    <name type="scientific">Phytophthora megakarya</name>
    <dbReference type="NCBI Taxonomy" id="4795"/>
    <lineage>
        <taxon>Eukaryota</taxon>
        <taxon>Sar</taxon>
        <taxon>Stramenopiles</taxon>
        <taxon>Oomycota</taxon>
        <taxon>Peronosporomycetes</taxon>
        <taxon>Peronosporales</taxon>
        <taxon>Peronosporaceae</taxon>
        <taxon>Phytophthora</taxon>
    </lineage>
</organism>
<dbReference type="SUPFAM" id="SSF50129">
    <property type="entry name" value="GroES-like"/>
    <property type="match status" value="1"/>
</dbReference>
<evidence type="ECO:0000313" key="3">
    <source>
        <dbReference type="Proteomes" id="UP000198211"/>
    </source>
</evidence>
<evidence type="ECO:0000259" key="1">
    <source>
        <dbReference type="SMART" id="SM00829"/>
    </source>
</evidence>